<dbReference type="GeneID" id="9060267"/>
<organism evidence="3">
    <name type="scientific">Perkinsus marinus (strain ATCC 50983 / TXsc)</name>
    <dbReference type="NCBI Taxonomy" id="423536"/>
    <lineage>
        <taxon>Eukaryota</taxon>
        <taxon>Sar</taxon>
        <taxon>Alveolata</taxon>
        <taxon>Perkinsozoa</taxon>
        <taxon>Perkinsea</taxon>
        <taxon>Perkinsida</taxon>
        <taxon>Perkinsidae</taxon>
        <taxon>Perkinsus</taxon>
    </lineage>
</organism>
<evidence type="ECO:0000256" key="1">
    <source>
        <dbReference type="SAM" id="MobiDB-lite"/>
    </source>
</evidence>
<gene>
    <name evidence="2" type="ORF">Pmar_PMAR029296</name>
</gene>
<evidence type="ECO:0000313" key="2">
    <source>
        <dbReference type="EMBL" id="EER14230.1"/>
    </source>
</evidence>
<dbReference type="AlphaFoldDB" id="C5KMS2"/>
<dbReference type="EMBL" id="GG674496">
    <property type="protein sequence ID" value="EER14230.1"/>
    <property type="molecule type" value="Genomic_DNA"/>
</dbReference>
<protein>
    <submittedName>
        <fullName evidence="2">Uncharacterized protein</fullName>
    </submittedName>
</protein>
<feature type="compositionally biased region" description="Basic residues" evidence="1">
    <location>
        <begin position="96"/>
        <end position="107"/>
    </location>
</feature>
<feature type="region of interest" description="Disordered" evidence="1">
    <location>
        <begin position="84"/>
        <end position="109"/>
    </location>
</feature>
<keyword evidence="3" id="KW-1185">Reference proteome</keyword>
<name>C5KMS2_PERM5</name>
<proteinExistence type="predicted"/>
<dbReference type="InParanoid" id="C5KMS2"/>
<dbReference type="OrthoDB" id="10656136at2759"/>
<evidence type="ECO:0000313" key="3">
    <source>
        <dbReference type="Proteomes" id="UP000007800"/>
    </source>
</evidence>
<dbReference type="Proteomes" id="UP000007800">
    <property type="component" value="Unassembled WGS sequence"/>
</dbReference>
<accession>C5KMS2</accession>
<sequence>MLDVDHHPVVAAASAGAGAAADPRVPSCHNIILWSDVMVASGSLYAYTLITFAKFWLEQDMIAASGEETNKKLNNEFIDQHFYNNTSDRGYNNNNNKKKKRRKRKRFDYHPECTRQSPKSELFII</sequence>
<reference evidence="2 3" key="1">
    <citation type="submission" date="2008-07" db="EMBL/GenBank/DDBJ databases">
        <authorList>
            <person name="El-Sayed N."/>
            <person name="Caler E."/>
            <person name="Inman J."/>
            <person name="Amedeo P."/>
            <person name="Hass B."/>
            <person name="Wortman J."/>
        </authorList>
    </citation>
    <scope>NUCLEOTIDE SEQUENCE [LARGE SCALE GENOMIC DNA]</scope>
    <source>
        <strain evidence="3">ATCC 50983 / TXsc</strain>
    </source>
</reference>
<dbReference type="RefSeq" id="XP_002782435.1">
    <property type="nucleotide sequence ID" value="XM_002782389.1"/>
</dbReference>